<organism evidence="2 3">
    <name type="scientific">Elephant endotheliotropic herpesvirus 3A</name>
    <dbReference type="NCBI Taxonomy" id="1329409"/>
    <lineage>
        <taxon>Viruses</taxon>
        <taxon>Duplodnaviria</taxon>
        <taxon>Heunggongvirae</taxon>
        <taxon>Peploviricota</taxon>
        <taxon>Herviviricetes</taxon>
        <taxon>Herpesvirales</taxon>
        <taxon>Orthoherpesviridae</taxon>
        <taxon>Betaherpesvirinae</taxon>
        <taxon>Proboscivirus</taxon>
        <taxon>Elephant endotheliotropic herpesvirus 3</taxon>
    </lineage>
</organism>
<evidence type="ECO:0000256" key="1">
    <source>
        <dbReference type="SAM" id="Phobius"/>
    </source>
</evidence>
<reference evidence="2" key="2">
    <citation type="journal article" date="2013" name="Genome Announc.">
        <title>Complete Genome Sequence of Elephant Endotheliotropic Herpesvirus 1A.</title>
        <authorList>
            <person name="Ling P.D."/>
            <person name="Reid J.G."/>
            <person name="Qin X."/>
            <person name="Muzny D.M."/>
            <person name="Gibbs R."/>
            <person name="Petrosino J."/>
            <person name="Peng R."/>
            <person name="Zong J.C."/>
            <person name="Heaggans S.Y."/>
            <person name="Hayward G.S."/>
        </authorList>
    </citation>
    <scope>NUCLEOTIDE SEQUENCE</scope>
    <source>
        <strain evidence="2">Nyah NAP97</strain>
    </source>
</reference>
<keyword evidence="1" id="KW-0812">Transmembrane</keyword>
<feature type="transmembrane region" description="Helical" evidence="1">
    <location>
        <begin position="70"/>
        <end position="90"/>
    </location>
</feature>
<dbReference type="KEGG" id="vg:80541488"/>
<feature type="transmembrane region" description="Helical" evidence="1">
    <location>
        <begin position="190"/>
        <end position="207"/>
    </location>
</feature>
<evidence type="ECO:0000313" key="3">
    <source>
        <dbReference type="Proteomes" id="UP001162024"/>
    </source>
</evidence>
<feature type="transmembrane region" description="Helical" evidence="1">
    <location>
        <begin position="102"/>
        <end position="123"/>
    </location>
</feature>
<keyword evidence="1" id="KW-0472">Membrane</keyword>
<keyword evidence="3" id="KW-1185">Reference proteome</keyword>
<dbReference type="EMBL" id="MN373268">
    <property type="protein sequence ID" value="QOE74371.1"/>
    <property type="molecule type" value="Genomic_DNA"/>
</dbReference>
<reference evidence="2" key="5">
    <citation type="journal article" date="2016" name="MSphere">
        <title>Complete Genome Sequence of Elephant Endotheliotropic Herpesvirus 4, the First Example of a GC-Rich Branch Proboscivirus.</title>
        <authorList>
            <person name="Ling P.D."/>
            <person name="Long S.Y."/>
            <person name="Fuery A."/>
            <person name="Peng R.S."/>
            <person name="Heaggans S.Y."/>
            <person name="Qin X."/>
            <person name="Worley K.C."/>
            <person name="Dugan S."/>
            <person name="Hayward G.S."/>
        </authorList>
    </citation>
    <scope>NUCLEOTIDE SEQUENCE</scope>
    <source>
        <strain evidence="2">Nyah NAP97</strain>
    </source>
</reference>
<keyword evidence="1" id="KW-1133">Transmembrane helix</keyword>
<sequence length="309" mass="36825">MWDDNKVENVFAYYVQNYTKCGSETWNFASSFGCFYTMIYEKFGLSSDYLAYTEKYLSGGVNFYLKSDGYITLTLVMVFIVSLLLCVFQYPKLDGSSSIKRYTVYPDIICLCSITNFLVFNFYDFKFLFRKSLTVAKNVLGSDASYVFFNTYLCVYVFMCLCVLYSILYIKISQKNRNLKHKYVSFIRKINRRMLIYLVYMLLKVDYSFLSSSYPIRSSSFKLIENIVIFLLYYLTFFLISELCDESIGKGTRFSWKIWVLITICIYVYDKHVYYNNAQEPHIFKKYLSFDFNMYSFLIYLFTKYLLLL</sequence>
<feature type="transmembrane region" description="Helical" evidence="1">
    <location>
        <begin position="287"/>
        <end position="307"/>
    </location>
</feature>
<reference evidence="2" key="1">
    <citation type="journal article" date="2009" name="Vet. Pathol.">
        <title>Clinico-pathologic features of fatal disease attributed to new variants of endotheliotropic herpesviruses in two Asian elephants (Elephas maximus).</title>
        <authorList>
            <person name="Garner M.M."/>
            <person name="Helmick K."/>
            <person name="Ochsenreiter J."/>
            <person name="Richman L.K."/>
            <person name="Latimer E."/>
            <person name="Wise A.G."/>
            <person name="Maes R.K."/>
            <person name="Kiupel M."/>
            <person name="Nordhausen R.W."/>
            <person name="Zong J.C."/>
            <person name="Hayward G.S."/>
        </authorList>
    </citation>
    <scope>NUCLEOTIDE SEQUENCE</scope>
    <source>
        <strain evidence="2">Nyah NAP97</strain>
    </source>
</reference>
<dbReference type="Proteomes" id="UP001162024">
    <property type="component" value="Segment"/>
</dbReference>
<feature type="transmembrane region" description="Helical" evidence="1">
    <location>
        <begin position="227"/>
        <end position="244"/>
    </location>
</feature>
<reference evidence="2" key="7">
    <citation type="submission" date="2019-08" db="EMBL/GenBank/DDBJ databases">
        <title>Complete Genome Assembly and Annotation of EEHV3A the First Example of a GC-Branch African Elephant Endotheliotrophic Herpesvirus Associated with Lethal Hemorrhagic Disease.</title>
        <authorList>
            <person name="Tan J."/>
            <person name="Ling P.D."/>
            <person name="Worley K."/>
            <person name="Proudfoot J."/>
            <person name="Bowman M."/>
            <person name="Qin X."/>
            <person name="Latimer E.M."/>
            <person name="Holder K."/>
            <person name="Fayette M."/>
            <person name="Nodolf S."/>
            <person name="Heaggans S.Y."/>
            <person name="Zong J.-C."/>
            <person name="Pearson V.R."/>
            <person name="Hayward G.S."/>
        </authorList>
    </citation>
    <scope>NUCLEOTIDE SEQUENCE</scope>
    <source>
        <strain evidence="2">Nyah NAP97</strain>
    </source>
</reference>
<dbReference type="GeneID" id="80541488"/>
<reference evidence="2" key="4">
    <citation type="journal article" date="2016" name="ILAR J">
        <title>Review of Elephant Endotheliotropic Herpesviruses and Acute Hemorrhagic Disease.</title>
        <authorList>
            <person name="Long S.Y."/>
            <person name="Latimer E.M."/>
            <person name="Hayward G.S."/>
        </authorList>
    </citation>
    <scope>NUCLEOTIDE SEQUENCE</scope>
    <source>
        <strain evidence="2">Nyah NAP97</strain>
    </source>
</reference>
<protein>
    <submittedName>
        <fullName evidence="2">Protein E9</fullName>
    </submittedName>
</protein>
<dbReference type="RefSeq" id="YP_010802704.1">
    <property type="nucleotide sequence ID" value="NC_077039.1"/>
</dbReference>
<accession>A0A866VSB7</accession>
<feature type="transmembrane region" description="Helical" evidence="1">
    <location>
        <begin position="147"/>
        <end position="170"/>
    </location>
</feature>
<proteinExistence type="predicted"/>
<reference evidence="2" key="3">
    <citation type="journal article" date="2014" name="J. Virol.">
        <title>Comparative genome analysis of four elephant endotheliotropic herpesviruses, EEHV3, EEHV4, EEHV5, and EEHV6, from cases of hemorrhagic disease or viremia.</title>
        <authorList>
            <person name="Zong JC"/>
            <person name="Latimer EM"/>
            <person name="Long SY"/>
            <person name="Richman LK"/>
            <person name="Heaggans SY"/>
            <person name="Hayward GS."/>
        </authorList>
    </citation>
    <scope>NUCLEOTIDE SEQUENCE</scope>
    <source>
        <strain evidence="2">Nyah NAP97</strain>
    </source>
</reference>
<evidence type="ECO:0000313" key="2">
    <source>
        <dbReference type="EMBL" id="QOE74371.1"/>
    </source>
</evidence>
<feature type="transmembrane region" description="Helical" evidence="1">
    <location>
        <begin position="256"/>
        <end position="275"/>
    </location>
</feature>
<name>A0A866VSB7_9BETA</name>
<gene>
    <name evidence="2" type="primary">E9</name>
</gene>
<reference evidence="2" key="6">
    <citation type="journal article" date="2016" name="MSphere">
        <title>Comparison of the Gene Coding Contents and Other Unusual Features of the GC-Rich and AT-Rich Branch Probosciviruses.</title>
        <authorList>
            <person name="Ling P.D."/>
            <person name="Long S.Y."/>
            <person name="Zong J.C."/>
            <person name="Heaggans S.Y."/>
            <person name="Qin X."/>
            <person name="Hayward G.S."/>
        </authorList>
    </citation>
    <scope>NUCLEOTIDE SEQUENCE</scope>
    <source>
        <strain evidence="2">Nyah NAP97</strain>
    </source>
</reference>